<keyword evidence="2" id="KW-1133">Transmembrane helix</keyword>
<evidence type="ECO:0000313" key="4">
    <source>
        <dbReference type="Proteomes" id="UP000030744"/>
    </source>
</evidence>
<proteinExistence type="predicted"/>
<evidence type="ECO:0000313" key="3">
    <source>
        <dbReference type="EMBL" id="CDJ29541.1"/>
    </source>
</evidence>
<feature type="transmembrane region" description="Helical" evidence="2">
    <location>
        <begin position="80"/>
        <end position="101"/>
    </location>
</feature>
<evidence type="ECO:0000256" key="1">
    <source>
        <dbReference type="SAM" id="MobiDB-lite"/>
    </source>
</evidence>
<protein>
    <recommendedName>
        <fullName evidence="5">Thrombospondin type 1 domain-containing protein</fullName>
    </recommendedName>
</protein>
<reference evidence="3" key="1">
    <citation type="submission" date="2013-10" db="EMBL/GenBank/DDBJ databases">
        <title>Genomic analysis of the causative agents of coccidiosis in chickens.</title>
        <authorList>
            <person name="Reid A.J."/>
            <person name="Blake D."/>
            <person name="Billington K."/>
            <person name="Browne H."/>
            <person name="Dunn M."/>
            <person name="Hung S."/>
            <person name="Kawahara F."/>
            <person name="Miranda-Saavedra D."/>
            <person name="Mourier T."/>
            <person name="Nagra H."/>
            <person name="Otto T.D."/>
            <person name="Rawlings N."/>
            <person name="Sanchez A."/>
            <person name="Sanders M."/>
            <person name="Subramaniam C."/>
            <person name="Tay Y."/>
            <person name="Dear P."/>
            <person name="Doerig C."/>
            <person name="Gruber A."/>
            <person name="Parkinson J."/>
            <person name="Shirley M."/>
            <person name="Wan K.L."/>
            <person name="Berriman M."/>
            <person name="Tomley F."/>
            <person name="Pain A."/>
        </authorList>
    </citation>
    <scope>NUCLEOTIDE SEQUENCE [LARGE SCALE GENOMIC DNA]</scope>
    <source>
        <strain evidence="3">Houghton</strain>
    </source>
</reference>
<dbReference type="OrthoDB" id="346217at2759"/>
<dbReference type="EMBL" id="HG681970">
    <property type="protein sequence ID" value="CDJ29541.1"/>
    <property type="molecule type" value="Genomic_DNA"/>
</dbReference>
<gene>
    <name evidence="3" type="ORF">EMH_0004150</name>
</gene>
<feature type="compositionally biased region" description="Polar residues" evidence="1">
    <location>
        <begin position="1138"/>
        <end position="1161"/>
    </location>
</feature>
<accession>U6JXR3</accession>
<name>U6JXR3_9EIME</name>
<evidence type="ECO:0008006" key="5">
    <source>
        <dbReference type="Google" id="ProtNLM"/>
    </source>
</evidence>
<dbReference type="InterPro" id="IPR036383">
    <property type="entry name" value="TSP1_rpt_sf"/>
</dbReference>
<keyword evidence="2" id="KW-0472">Membrane</keyword>
<dbReference type="PROSITE" id="PS50092">
    <property type="entry name" value="TSP1"/>
    <property type="match status" value="1"/>
</dbReference>
<feature type="compositionally biased region" description="Basic and acidic residues" evidence="1">
    <location>
        <begin position="1184"/>
        <end position="1196"/>
    </location>
</feature>
<sequence length="1196" mass="128601">MRRISIHPTFLVHGSSEGAATGKQRTASWENLNLSPCFRKYVEHRVCSLLHHVEISSKIQRVFVMGFERRCARSPVRRHALSYLNLLVAAAVILSCAWKVVTGLDANGGQAGDAPGDQPRGNAMLLFAEPLHSDGISFVTARLKAALSAGTPSSDMATIAAEAASLVSWSECSRFCNGGSQTADSERARKLAVEGLRLVFPSSDELSDSFLHEVENMVAQYTMDGFEVPTDLKTANLQIAQDPTLVASFGVLPQIEFTESCKERLMLDRIDQEIWTARRTEHLNYRRAQELGGEVPGWEATVFASEQLGLYSCVTLCRLHNSCSALIYTKDIVSAQGEERESSLGDPKRDALNVLESTMASANSAMNSLDDNFAKLSALDEDSVGVNSPSGSPVCTLYTGVKVSRVAECGVEPTRKPGEDTLTLLVINLDIDFGDVARVMRASMAQQLARMKDVLGSANILLNRSSTKNSKAANVQQRAEWQTTLVQKAGHHAQLASHFLPEAIRVMEEAAVDADQALRASQFDGESAVQAAQLRVGKDDGSPQLTDGGRKNFYSATPSSASCLVFSGVELLNRGCVQLPALQTHSSMLTSTSSVDAAEAQHTSGVASSTAWQKCQGLLRDVSQHLDKYRTAVSQIKASGKDTESAAREAKRLLQLILGLSAEETTKLSLHGISDTLQAETGLIDRDTAKLLDEKDALELRREVVERLGEETGTVLAVFDTAKQVCEIRAVFEPRHLDNGDTLGAQFPSACASFSPFSLMFLLSESSNAGSSSLETGASNSDLGTCEDISCTYSPWTSWSPCDDSHMLEADKTDESRNGTKFESDGAAQYRPAMWQVRVRETLSRPKVALQCDAVLEARLCKDRVNVGTEASGLLGGFTAAISKSISGFCIYSPYSEWSECSPKCLSGDTTGITAHQTRTRTVHQYPVPGLAPRCDTASLEMQKACGTVPNCSSGITEEHRVDSAYDRVEKGFDRPGYAASSAIHLHSLASVAGTEAPVSGRMLLSSLATGNYPGRSAPNGDPQNIMAEPRRVPVGKSETVPIEDVSERFMLKSDSADNVTSGEPTIQYLEKPAGAARTEDETVATVEGSTLAEDEGNARPDSDMPHLVADGTEDDDTLDTAVEGLTVVAPSTKVDETQNFTVEGNTAAESLTDDGSTQDPSVVAQPQGGQAKIPYDSPFIEDTVPRRPVREETGL</sequence>
<dbReference type="Gene3D" id="2.20.100.10">
    <property type="entry name" value="Thrombospondin type-1 (TSP1) repeat"/>
    <property type="match status" value="1"/>
</dbReference>
<feature type="non-terminal residue" evidence="3">
    <location>
        <position position="1196"/>
    </location>
</feature>
<dbReference type="AlphaFoldDB" id="U6JXR3"/>
<keyword evidence="4" id="KW-1185">Reference proteome</keyword>
<keyword evidence="2" id="KW-0812">Transmembrane</keyword>
<dbReference type="RefSeq" id="XP_013352110.1">
    <property type="nucleotide sequence ID" value="XM_013496656.1"/>
</dbReference>
<dbReference type="Proteomes" id="UP000030744">
    <property type="component" value="Unassembled WGS sequence"/>
</dbReference>
<reference evidence="3" key="2">
    <citation type="submission" date="2013-10" db="EMBL/GenBank/DDBJ databases">
        <authorList>
            <person name="Aslett M."/>
        </authorList>
    </citation>
    <scope>NUCLEOTIDE SEQUENCE [LARGE SCALE GENOMIC DNA]</scope>
    <source>
        <strain evidence="3">Houghton</strain>
    </source>
</reference>
<organism evidence="3 4">
    <name type="scientific">Eimeria mitis</name>
    <dbReference type="NCBI Taxonomy" id="44415"/>
    <lineage>
        <taxon>Eukaryota</taxon>
        <taxon>Sar</taxon>
        <taxon>Alveolata</taxon>
        <taxon>Apicomplexa</taxon>
        <taxon>Conoidasida</taxon>
        <taxon>Coccidia</taxon>
        <taxon>Eucoccidiorida</taxon>
        <taxon>Eimeriorina</taxon>
        <taxon>Eimeriidae</taxon>
        <taxon>Eimeria</taxon>
    </lineage>
</organism>
<dbReference type="InterPro" id="IPR000884">
    <property type="entry name" value="TSP1_rpt"/>
</dbReference>
<dbReference type="GeneID" id="25375450"/>
<dbReference type="VEuPathDB" id="ToxoDB:EMH_0004150"/>
<evidence type="ECO:0000256" key="2">
    <source>
        <dbReference type="SAM" id="Phobius"/>
    </source>
</evidence>
<feature type="region of interest" description="Disordered" evidence="1">
    <location>
        <begin position="1137"/>
        <end position="1196"/>
    </location>
</feature>